<keyword evidence="1" id="KW-1133">Transmembrane helix</keyword>
<keyword evidence="3" id="KW-1185">Reference proteome</keyword>
<keyword evidence="1" id="KW-0812">Transmembrane</keyword>
<reference evidence="2" key="1">
    <citation type="submission" date="2021-11" db="EMBL/GenBank/DDBJ databases">
        <authorList>
            <person name="Herlambang A."/>
            <person name="Guo Y."/>
            <person name="Takashima Y."/>
            <person name="Nishizawa T."/>
        </authorList>
    </citation>
    <scope>NUCLEOTIDE SEQUENCE</scope>
    <source>
        <strain evidence="2">E1425</strain>
    </source>
</reference>
<dbReference type="Proteomes" id="UP000827284">
    <property type="component" value="Unassembled WGS sequence"/>
</dbReference>
<protein>
    <submittedName>
        <fullName evidence="2">Uncharacterized protein</fullName>
    </submittedName>
</protein>
<name>A0A9P3GZJ2_9FUNG</name>
<accession>A0A9P3GZJ2</accession>
<evidence type="ECO:0000313" key="2">
    <source>
        <dbReference type="EMBL" id="GJJ67833.1"/>
    </source>
</evidence>
<feature type="transmembrane region" description="Helical" evidence="1">
    <location>
        <begin position="132"/>
        <end position="157"/>
    </location>
</feature>
<gene>
    <name evidence="2" type="ORF">EMPS_00179</name>
</gene>
<comment type="caution">
    <text evidence="2">The sequence shown here is derived from an EMBL/GenBank/DDBJ whole genome shotgun (WGS) entry which is preliminary data.</text>
</comment>
<feature type="transmembrane region" description="Helical" evidence="1">
    <location>
        <begin position="99"/>
        <end position="120"/>
    </location>
</feature>
<reference evidence="2" key="2">
    <citation type="journal article" date="2022" name="Microbiol. Resour. Announc.">
        <title>Whole-Genome Sequence of Entomortierella parvispora E1425, a Mucoromycotan Fungus Associated with Burkholderiaceae-Related Endosymbiotic Bacteria.</title>
        <authorList>
            <person name="Herlambang A."/>
            <person name="Guo Y."/>
            <person name="Takashima Y."/>
            <person name="Narisawa K."/>
            <person name="Ohta H."/>
            <person name="Nishizawa T."/>
        </authorList>
    </citation>
    <scope>NUCLEOTIDE SEQUENCE</scope>
    <source>
        <strain evidence="2">E1425</strain>
    </source>
</reference>
<feature type="transmembrane region" description="Helical" evidence="1">
    <location>
        <begin position="68"/>
        <end position="87"/>
    </location>
</feature>
<keyword evidence="1" id="KW-0472">Membrane</keyword>
<dbReference type="AlphaFoldDB" id="A0A9P3GZJ2"/>
<dbReference type="EMBL" id="BQFW01000001">
    <property type="protein sequence ID" value="GJJ67833.1"/>
    <property type="molecule type" value="Genomic_DNA"/>
</dbReference>
<sequence>MYRVAQHWPRVTIGLFALGDLYRGIGLLWLGLHFGDTLQDFFMKVLDEPEHEPEHEPSEQERFFKRNIIIFAIFAIFFSSIKLYAPVRKSVVATKISLGLWLLEIAVFLFSTFGVLIALYNKADNDEGKPVSALNAIHAVLDLALSLFNGWALLVFLRDLKHRQRDAWGRLVRTGGILEYDSVPGELSL</sequence>
<organism evidence="2 3">
    <name type="scientific">Entomortierella parvispora</name>
    <dbReference type="NCBI Taxonomy" id="205924"/>
    <lineage>
        <taxon>Eukaryota</taxon>
        <taxon>Fungi</taxon>
        <taxon>Fungi incertae sedis</taxon>
        <taxon>Mucoromycota</taxon>
        <taxon>Mortierellomycotina</taxon>
        <taxon>Mortierellomycetes</taxon>
        <taxon>Mortierellales</taxon>
        <taxon>Mortierellaceae</taxon>
        <taxon>Entomortierella</taxon>
    </lineage>
</organism>
<dbReference type="OrthoDB" id="2424059at2759"/>
<feature type="transmembrane region" description="Helical" evidence="1">
    <location>
        <begin position="12"/>
        <end position="32"/>
    </location>
</feature>
<evidence type="ECO:0000313" key="3">
    <source>
        <dbReference type="Proteomes" id="UP000827284"/>
    </source>
</evidence>
<proteinExistence type="predicted"/>
<evidence type="ECO:0000256" key="1">
    <source>
        <dbReference type="SAM" id="Phobius"/>
    </source>
</evidence>